<evidence type="ECO:0000256" key="5">
    <source>
        <dbReference type="ARBA" id="ARBA00022801"/>
    </source>
</evidence>
<dbReference type="EMBL" id="DXIE01000038">
    <property type="protein sequence ID" value="HIV62588.1"/>
    <property type="molecule type" value="Genomic_DNA"/>
</dbReference>
<comment type="similarity">
    <text evidence="1 6">Belongs to the peptidase M42 family.</text>
</comment>
<dbReference type="GO" id="GO:0006508">
    <property type="term" value="P:proteolysis"/>
    <property type="evidence" value="ECO:0007669"/>
    <property type="project" value="UniProtKB-KW"/>
</dbReference>
<dbReference type="PIRSF" id="PIRSF001123">
    <property type="entry name" value="PepA_GA"/>
    <property type="match status" value="1"/>
</dbReference>
<dbReference type="PANTHER" id="PTHR32481:SF0">
    <property type="entry name" value="AMINOPEPTIDASE YPDE-RELATED"/>
    <property type="match status" value="1"/>
</dbReference>
<dbReference type="SUPFAM" id="SSF53187">
    <property type="entry name" value="Zn-dependent exopeptidases"/>
    <property type="match status" value="1"/>
</dbReference>
<feature type="binding site" evidence="8">
    <location>
        <position position="171"/>
    </location>
    <ligand>
        <name>Zn(2+)</name>
        <dbReference type="ChEBI" id="CHEBI:29105"/>
        <label>1</label>
    </ligand>
</feature>
<proteinExistence type="inferred from homology"/>
<sequence length="338" mass="37149">MNNVFELYKEVASAFGPSGRETKVREVISSIAKKYVDDVYTDTLGNLICRKRPPVGSQENVRKIAFAAHMDSIGVVVTYIDDNGFLRFSNIGGIEIQDFFHTQVRFENGIHGIISHEEKTELSKLKINNLYIDIGAKSREQAEEMVSIGDFAVFTSPMFEQNGVISGAYIDDRIGCIALLMTMMKLPQTVNHDLYFVFTVQEEVGLRGATTAAYALEPDIAIAIDVTDTGDLPEHKYPMACHMGKGPAIKVMDRSVLCSQTVRSALEEAALVAAIPVQREILQFGGTDTAAFQRSRAGVEVGAISIPTRYIHTPNEMCSVNDVIQTSTLLLTAITQTL</sequence>
<feature type="binding site" evidence="8">
    <location>
        <position position="203"/>
    </location>
    <ligand>
        <name>Zn(2+)</name>
        <dbReference type="ChEBI" id="CHEBI:29105"/>
        <label>2</label>
    </ligand>
</feature>
<dbReference type="Gene3D" id="3.40.630.10">
    <property type="entry name" value="Zn peptidases"/>
    <property type="match status" value="1"/>
</dbReference>
<dbReference type="PANTHER" id="PTHR32481">
    <property type="entry name" value="AMINOPEPTIDASE"/>
    <property type="match status" value="1"/>
</dbReference>
<feature type="binding site" evidence="8">
    <location>
        <position position="312"/>
    </location>
    <ligand>
        <name>Zn(2+)</name>
        <dbReference type="ChEBI" id="CHEBI:29105"/>
        <label>2</label>
    </ligand>
</feature>
<dbReference type="InterPro" id="IPR008007">
    <property type="entry name" value="Peptidase_M42"/>
</dbReference>
<dbReference type="Proteomes" id="UP000886808">
    <property type="component" value="Unassembled WGS sequence"/>
</dbReference>
<feature type="binding site" evidence="8">
    <location>
        <position position="225"/>
    </location>
    <ligand>
        <name>Zn(2+)</name>
        <dbReference type="ChEBI" id="CHEBI:29105"/>
        <label>1</label>
    </ligand>
</feature>
<accession>A0A9D1PJH0</accession>
<feature type="binding site" evidence="8">
    <location>
        <position position="69"/>
    </location>
    <ligand>
        <name>Zn(2+)</name>
        <dbReference type="ChEBI" id="CHEBI:29105"/>
        <label>1</label>
    </ligand>
</feature>
<reference evidence="9" key="2">
    <citation type="submission" date="2021-04" db="EMBL/GenBank/DDBJ databases">
        <authorList>
            <person name="Gilroy R."/>
        </authorList>
    </citation>
    <scope>NUCLEOTIDE SEQUENCE</scope>
    <source>
        <strain evidence="9">CHK193-4272</strain>
    </source>
</reference>
<keyword evidence="2" id="KW-0031">Aminopeptidase</keyword>
<reference evidence="9" key="1">
    <citation type="journal article" date="2021" name="PeerJ">
        <title>Extensive microbial diversity within the chicken gut microbiome revealed by metagenomics and culture.</title>
        <authorList>
            <person name="Gilroy R."/>
            <person name="Ravi A."/>
            <person name="Getino M."/>
            <person name="Pursley I."/>
            <person name="Horton D.L."/>
            <person name="Alikhan N.F."/>
            <person name="Baker D."/>
            <person name="Gharbi K."/>
            <person name="Hall N."/>
            <person name="Watson M."/>
            <person name="Adriaenssens E.M."/>
            <person name="Foster-Nyarko E."/>
            <person name="Jarju S."/>
            <person name="Secka A."/>
            <person name="Antonio M."/>
            <person name="Oren A."/>
            <person name="Chaudhuri R.R."/>
            <person name="La Ragione R."/>
            <person name="Hildebrand F."/>
            <person name="Pallen M.J."/>
        </authorList>
    </citation>
    <scope>NUCLEOTIDE SEQUENCE</scope>
    <source>
        <strain evidence="9">CHK193-4272</strain>
    </source>
</reference>
<dbReference type="GO" id="GO:0046872">
    <property type="term" value="F:metal ion binding"/>
    <property type="evidence" value="ECO:0007669"/>
    <property type="project" value="UniProtKB-UniRule"/>
</dbReference>
<keyword evidence="3" id="KW-0645">Protease</keyword>
<dbReference type="InterPro" id="IPR051464">
    <property type="entry name" value="Peptidase_M42_aminopept"/>
</dbReference>
<evidence type="ECO:0000256" key="1">
    <source>
        <dbReference type="ARBA" id="ARBA00006272"/>
    </source>
</evidence>
<dbReference type="SUPFAM" id="SSF101821">
    <property type="entry name" value="Aminopeptidase/glucanase lid domain"/>
    <property type="match status" value="1"/>
</dbReference>
<protein>
    <submittedName>
        <fullName evidence="9">M20/M25/M40 family metallo-hydrolase</fullName>
    </submittedName>
</protein>
<evidence type="ECO:0000313" key="10">
    <source>
        <dbReference type="Proteomes" id="UP000886808"/>
    </source>
</evidence>
<evidence type="ECO:0000313" key="9">
    <source>
        <dbReference type="EMBL" id="HIV62588.1"/>
    </source>
</evidence>
<feature type="active site" description="Proton acceptor" evidence="7">
    <location>
        <position position="202"/>
    </location>
</feature>
<evidence type="ECO:0000256" key="7">
    <source>
        <dbReference type="PIRSR" id="PIRSR001123-1"/>
    </source>
</evidence>
<evidence type="ECO:0000256" key="2">
    <source>
        <dbReference type="ARBA" id="ARBA00022438"/>
    </source>
</evidence>
<keyword evidence="5" id="KW-0378">Hydrolase</keyword>
<dbReference type="Pfam" id="PF05343">
    <property type="entry name" value="Peptidase_M42"/>
    <property type="match status" value="1"/>
</dbReference>
<evidence type="ECO:0000256" key="6">
    <source>
        <dbReference type="PIRNR" id="PIRNR001123"/>
    </source>
</evidence>
<organism evidence="9 10">
    <name type="scientific">Candidatus Butyricicoccus avistercoris</name>
    <dbReference type="NCBI Taxonomy" id="2838518"/>
    <lineage>
        <taxon>Bacteria</taxon>
        <taxon>Bacillati</taxon>
        <taxon>Bacillota</taxon>
        <taxon>Clostridia</taxon>
        <taxon>Eubacteriales</taxon>
        <taxon>Butyricicoccaceae</taxon>
        <taxon>Butyricicoccus</taxon>
    </lineage>
</organism>
<dbReference type="InterPro" id="IPR023367">
    <property type="entry name" value="Peptidase_M42_dom2"/>
</dbReference>
<comment type="caution">
    <text evidence="9">The sequence shown here is derived from an EMBL/GenBank/DDBJ whole genome shotgun (WGS) entry which is preliminary data.</text>
</comment>
<feature type="binding site" evidence="8">
    <location>
        <position position="171"/>
    </location>
    <ligand>
        <name>Zn(2+)</name>
        <dbReference type="ChEBI" id="CHEBI:29105"/>
        <label>2</label>
    </ligand>
</feature>
<keyword evidence="4 8" id="KW-0479">Metal-binding</keyword>
<comment type="cofactor">
    <cofactor evidence="8">
        <name>a divalent metal cation</name>
        <dbReference type="ChEBI" id="CHEBI:60240"/>
    </cofactor>
    <text evidence="8">Binds 2 divalent metal cations per subunit.</text>
</comment>
<evidence type="ECO:0000256" key="3">
    <source>
        <dbReference type="ARBA" id="ARBA00022670"/>
    </source>
</evidence>
<dbReference type="Gene3D" id="2.40.30.40">
    <property type="entry name" value="Peptidase M42, domain 2"/>
    <property type="match status" value="1"/>
</dbReference>
<name>A0A9D1PJH0_9FIRM</name>
<dbReference type="AlphaFoldDB" id="A0A9D1PJH0"/>
<evidence type="ECO:0000256" key="8">
    <source>
        <dbReference type="PIRSR" id="PIRSR001123-2"/>
    </source>
</evidence>
<dbReference type="GO" id="GO:0004177">
    <property type="term" value="F:aminopeptidase activity"/>
    <property type="evidence" value="ECO:0007669"/>
    <property type="project" value="UniProtKB-UniRule"/>
</dbReference>
<gene>
    <name evidence="9" type="ORF">H9746_07090</name>
</gene>
<evidence type="ECO:0000256" key="4">
    <source>
        <dbReference type="ARBA" id="ARBA00022723"/>
    </source>
</evidence>